<dbReference type="RefSeq" id="WP_344988655.1">
    <property type="nucleotide sequence ID" value="NZ_BAABCD010000005.1"/>
</dbReference>
<dbReference type="PANTHER" id="PTHR43767">
    <property type="entry name" value="LONG-CHAIN-FATTY-ACID--COA LIGASE"/>
    <property type="match status" value="1"/>
</dbReference>
<sequence>MNAEDENCRRAPVAQVGATHESVLAAFQTAVAAGPKLPAIHYFDTTMSWQDVDTASDAVAALLAARGFSAGDRLALCVQNNPAFVIGLLATWKARGTVALVSPMSKRSEFALAVEDLDPTALLCLDDVYEEVARHVLGTRSARVPIVLTVSPLDFQARDDLRMFDGCRRRDPADTIDLARVVQARAASVAEASRAGTVSSSAASGAGPVPEPSTRESDSSADRQLGAVRIAPNDVAVIAPTSGTTGAPKGAMLTHRNLLVSAQVYRDWSGLVAGEPVLAMSPLFHVTGLVGAAILAMVTRSPIVLTHRFGPTVIADAIEERRPAFGIAAITAYKALAAEPTVTAGRLAPLRIRFSGGLPIDPDVVDELDERLGGYIHNAYGQTETASPTHLVPYGQRAPADPDTGVLSVGIPVPGTAVAVVDEAGLPVPPGAFGEIMTSGPQVMAGYWRRPDATADALGRGMFATGDIGFVDDDGWLFVVDRSSDVINAAGYKIWPYEVEQVLSAHPAVEEVAVVDIADEYRGQSARAYVALRDGEVATAAELIEYCRARMAAYKYPREVEIVDALPRTATGKILRRRLREN</sequence>
<dbReference type="InterPro" id="IPR050237">
    <property type="entry name" value="ATP-dep_AMP-bd_enzyme"/>
</dbReference>
<dbReference type="EMBL" id="JBHSHP010000008">
    <property type="protein sequence ID" value="MFC4753971.1"/>
    <property type="molecule type" value="Genomic_DNA"/>
</dbReference>
<gene>
    <name evidence="4" type="ORF">ACFO7U_04140</name>
</gene>
<dbReference type="Pfam" id="PF13193">
    <property type="entry name" value="AMP-binding_C"/>
    <property type="match status" value="1"/>
</dbReference>
<dbReference type="InterPro" id="IPR042099">
    <property type="entry name" value="ANL_N_sf"/>
</dbReference>
<dbReference type="Gene3D" id="3.40.50.12780">
    <property type="entry name" value="N-terminal domain of ligase-like"/>
    <property type="match status" value="2"/>
</dbReference>
<name>A0ABV9PLJ1_9ACTN</name>
<dbReference type="InterPro" id="IPR045851">
    <property type="entry name" value="AMP-bd_C_sf"/>
</dbReference>
<feature type="compositionally biased region" description="Low complexity" evidence="1">
    <location>
        <begin position="197"/>
        <end position="207"/>
    </location>
</feature>
<evidence type="ECO:0000313" key="4">
    <source>
        <dbReference type="EMBL" id="MFC4753971.1"/>
    </source>
</evidence>
<proteinExistence type="predicted"/>
<reference evidence="5" key="1">
    <citation type="journal article" date="2019" name="Int. J. Syst. Evol. Microbiol.">
        <title>The Global Catalogue of Microorganisms (GCM) 10K type strain sequencing project: providing services to taxonomists for standard genome sequencing and annotation.</title>
        <authorList>
            <consortium name="The Broad Institute Genomics Platform"/>
            <consortium name="The Broad Institute Genome Sequencing Center for Infectious Disease"/>
            <person name="Wu L."/>
            <person name="Ma J."/>
        </authorList>
    </citation>
    <scope>NUCLEOTIDE SEQUENCE [LARGE SCALE GENOMIC DNA]</scope>
    <source>
        <strain evidence="5">JCM 11882</strain>
    </source>
</reference>
<organism evidence="4 5">
    <name type="scientific">Dietzia aurantiaca</name>
    <dbReference type="NCBI Taxonomy" id="983873"/>
    <lineage>
        <taxon>Bacteria</taxon>
        <taxon>Bacillati</taxon>
        <taxon>Actinomycetota</taxon>
        <taxon>Actinomycetes</taxon>
        <taxon>Mycobacteriales</taxon>
        <taxon>Dietziaceae</taxon>
        <taxon>Dietzia</taxon>
    </lineage>
</organism>
<evidence type="ECO:0000259" key="3">
    <source>
        <dbReference type="Pfam" id="PF13193"/>
    </source>
</evidence>
<protein>
    <submittedName>
        <fullName evidence="4">Class I adenylate-forming enzyme family protein</fullName>
    </submittedName>
</protein>
<comment type="caution">
    <text evidence="4">The sequence shown here is derived from an EMBL/GenBank/DDBJ whole genome shotgun (WGS) entry which is preliminary data.</text>
</comment>
<dbReference type="InterPro" id="IPR020845">
    <property type="entry name" value="AMP-binding_CS"/>
</dbReference>
<dbReference type="Proteomes" id="UP001595836">
    <property type="component" value="Unassembled WGS sequence"/>
</dbReference>
<accession>A0ABV9PLJ1</accession>
<dbReference type="InterPro" id="IPR025110">
    <property type="entry name" value="AMP-bd_C"/>
</dbReference>
<dbReference type="Gene3D" id="3.30.300.30">
    <property type="match status" value="1"/>
</dbReference>
<keyword evidence="5" id="KW-1185">Reference proteome</keyword>
<feature type="domain" description="AMP-binding enzyme C-terminal" evidence="3">
    <location>
        <begin position="498"/>
        <end position="573"/>
    </location>
</feature>
<feature type="region of interest" description="Disordered" evidence="1">
    <location>
        <begin position="197"/>
        <end position="222"/>
    </location>
</feature>
<dbReference type="Pfam" id="PF00501">
    <property type="entry name" value="AMP-binding"/>
    <property type="match status" value="1"/>
</dbReference>
<feature type="domain" description="AMP-dependent synthetase/ligase" evidence="2">
    <location>
        <begin position="27"/>
        <end position="448"/>
    </location>
</feature>
<dbReference type="PROSITE" id="PS00455">
    <property type="entry name" value="AMP_BINDING"/>
    <property type="match status" value="1"/>
</dbReference>
<evidence type="ECO:0000313" key="5">
    <source>
        <dbReference type="Proteomes" id="UP001595836"/>
    </source>
</evidence>
<evidence type="ECO:0000256" key="1">
    <source>
        <dbReference type="SAM" id="MobiDB-lite"/>
    </source>
</evidence>
<evidence type="ECO:0000259" key="2">
    <source>
        <dbReference type="Pfam" id="PF00501"/>
    </source>
</evidence>
<dbReference type="InterPro" id="IPR000873">
    <property type="entry name" value="AMP-dep_synth/lig_dom"/>
</dbReference>
<dbReference type="PANTHER" id="PTHR43767:SF1">
    <property type="entry name" value="NONRIBOSOMAL PEPTIDE SYNTHASE PES1 (EUROFUNG)-RELATED"/>
    <property type="match status" value="1"/>
</dbReference>
<dbReference type="SUPFAM" id="SSF56801">
    <property type="entry name" value="Acetyl-CoA synthetase-like"/>
    <property type="match status" value="1"/>
</dbReference>